<protein>
    <submittedName>
        <fullName evidence="1">Uncharacterized protein</fullName>
    </submittedName>
</protein>
<organism evidence="1">
    <name type="scientific">uncultured Caudovirales phage</name>
    <dbReference type="NCBI Taxonomy" id="2100421"/>
    <lineage>
        <taxon>Viruses</taxon>
        <taxon>Duplodnaviria</taxon>
        <taxon>Heunggongvirae</taxon>
        <taxon>Uroviricota</taxon>
        <taxon>Caudoviricetes</taxon>
        <taxon>Peduoviridae</taxon>
        <taxon>Maltschvirus</taxon>
        <taxon>Maltschvirus maltsch</taxon>
    </lineage>
</organism>
<dbReference type="EMBL" id="LR796415">
    <property type="protein sequence ID" value="CAB4142522.1"/>
    <property type="molecule type" value="Genomic_DNA"/>
</dbReference>
<proteinExistence type="predicted"/>
<name>A0A6J5M8L7_9CAUD</name>
<accession>A0A6J5M8L7</accession>
<gene>
    <name evidence="1" type="ORF">UFOVP434_16</name>
</gene>
<reference evidence="1" key="1">
    <citation type="submission" date="2020-04" db="EMBL/GenBank/DDBJ databases">
        <authorList>
            <person name="Chiriac C."/>
            <person name="Salcher M."/>
            <person name="Ghai R."/>
            <person name="Kavagutti S V."/>
        </authorList>
    </citation>
    <scope>NUCLEOTIDE SEQUENCE</scope>
</reference>
<sequence>MKKQYKEKWLTALRSGEYAQTTHTLSNAEGFCCLGVLCDISPKMKLENLAGKERDYSGDTLQDASLKFFGLSSEEQEKLIEMNDDNGKSFKQIANWIEKNL</sequence>
<evidence type="ECO:0000313" key="1">
    <source>
        <dbReference type="EMBL" id="CAB4142522.1"/>
    </source>
</evidence>